<reference evidence="1 2" key="2">
    <citation type="journal article" date="2016" name="Microb. Ecol.">
        <title>Genome Characteristics of a Novel Type I Methanotroph (Sn10-6) Isolated from a Flooded Indian Rice Field.</title>
        <authorList>
            <person name="Rahalkar M.C."/>
            <person name="Pandit P.S."/>
            <person name="Dhakephalkar P.K."/>
            <person name="Pore S."/>
            <person name="Arora P."/>
            <person name="Kapse N."/>
        </authorList>
    </citation>
    <scope>NUCLEOTIDE SEQUENCE [LARGE SCALE GENOMIC DNA]</scope>
    <source>
        <strain evidence="1 2">Sn10-6</strain>
    </source>
</reference>
<dbReference type="EMBL" id="LAJX01000005">
    <property type="protein sequence ID" value="KJV08041.1"/>
    <property type="molecule type" value="Genomic_DNA"/>
</dbReference>
<dbReference type="Pfam" id="PF04245">
    <property type="entry name" value="NA37"/>
    <property type="match status" value="1"/>
</dbReference>
<evidence type="ECO:0000313" key="2">
    <source>
        <dbReference type="Proteomes" id="UP000033684"/>
    </source>
</evidence>
<accession>A0A0F3IMU5</accession>
<evidence type="ECO:0000313" key="1">
    <source>
        <dbReference type="EMBL" id="KJV08041.1"/>
    </source>
</evidence>
<organism evidence="1 2">
    <name type="scientific">Methylocucumis oryzae</name>
    <dbReference type="NCBI Taxonomy" id="1632867"/>
    <lineage>
        <taxon>Bacteria</taxon>
        <taxon>Pseudomonadati</taxon>
        <taxon>Pseudomonadota</taxon>
        <taxon>Gammaproteobacteria</taxon>
        <taxon>Methylococcales</taxon>
        <taxon>Methylococcaceae</taxon>
        <taxon>Methylocucumis</taxon>
    </lineage>
</organism>
<dbReference type="AlphaFoldDB" id="A0A0F3IMU5"/>
<comment type="caution">
    <text evidence="1">The sequence shown here is derived from an EMBL/GenBank/DDBJ whole genome shotgun (WGS) entry which is preliminary data.</text>
</comment>
<dbReference type="InterPro" id="IPR007358">
    <property type="entry name" value="Nucleoid_associated_NdpA"/>
</dbReference>
<dbReference type="RefSeq" id="WP_045777740.1">
    <property type="nucleotide sequence ID" value="NZ_LAJX01000005.1"/>
</dbReference>
<reference evidence="2" key="1">
    <citation type="submission" date="2015-03" db="EMBL/GenBank/DDBJ databases">
        <title>Draft genome sequence of a novel methanotroph (Sn10-6) isolated from flooded ricefield rhizosphere in India.</title>
        <authorList>
            <person name="Pandit P.S."/>
            <person name="Pore S.D."/>
            <person name="Arora P."/>
            <person name="Kapse N.G."/>
            <person name="Dhakephalkar P.K."/>
            <person name="Rahalkar M.C."/>
        </authorList>
    </citation>
    <scope>NUCLEOTIDE SEQUENCE [LARGE SCALE GENOMIC DNA]</scope>
    <source>
        <strain evidence="2">Sn10-6</strain>
    </source>
</reference>
<gene>
    <name evidence="1" type="ORF">VZ94_00640</name>
</gene>
<dbReference type="Proteomes" id="UP000033684">
    <property type="component" value="Unassembled WGS sequence"/>
</dbReference>
<sequence length="107" mass="12365">MEIINSIAHKIIKHRREKDKPNLEAEVQLRDDIFDPANEKVITLIEALLKIYKGKTFGSFEADTNNHPFQLWAKDLYKENSLTINSLPQKFIDELIELTKPTTNTNG</sequence>
<keyword evidence="2" id="KW-1185">Reference proteome</keyword>
<proteinExistence type="predicted"/>
<dbReference type="GO" id="GO:0009295">
    <property type="term" value="C:nucleoid"/>
    <property type="evidence" value="ECO:0007669"/>
    <property type="project" value="InterPro"/>
</dbReference>
<protein>
    <submittedName>
        <fullName evidence="1">Uncharacterized protein</fullName>
    </submittedName>
</protein>
<dbReference type="OrthoDB" id="7540719at2"/>
<name>A0A0F3IMU5_9GAMM</name>